<dbReference type="InterPro" id="IPR032675">
    <property type="entry name" value="LRR_dom_sf"/>
</dbReference>
<dbReference type="AlphaFoldDB" id="A0A3P9LIL9"/>
<evidence type="ECO:0000256" key="3">
    <source>
        <dbReference type="ARBA" id="ARBA00022737"/>
    </source>
</evidence>
<dbReference type="Proteomes" id="UP000265180">
    <property type="component" value="Chromosome 4"/>
</dbReference>
<organism evidence="6 7">
    <name type="scientific">Oryzias latipes</name>
    <name type="common">Japanese rice fish</name>
    <name type="synonym">Japanese killifish</name>
    <dbReference type="NCBI Taxonomy" id="8090"/>
    <lineage>
        <taxon>Eukaryota</taxon>
        <taxon>Metazoa</taxon>
        <taxon>Chordata</taxon>
        <taxon>Craniata</taxon>
        <taxon>Vertebrata</taxon>
        <taxon>Euteleostomi</taxon>
        <taxon>Actinopterygii</taxon>
        <taxon>Neopterygii</taxon>
        <taxon>Teleostei</taxon>
        <taxon>Neoteleostei</taxon>
        <taxon>Acanthomorphata</taxon>
        <taxon>Ovalentaria</taxon>
        <taxon>Atherinomorphae</taxon>
        <taxon>Beloniformes</taxon>
        <taxon>Adrianichthyidae</taxon>
        <taxon>Oryziinae</taxon>
        <taxon>Oryzias</taxon>
    </lineage>
</organism>
<keyword evidence="3" id="KW-0677">Repeat</keyword>
<protein>
    <recommendedName>
        <fullName evidence="5">LRRCT domain-containing protein</fullName>
    </recommendedName>
</protein>
<dbReference type="PROSITE" id="PS51450">
    <property type="entry name" value="LRR"/>
    <property type="match status" value="1"/>
</dbReference>
<name>A0A3P9LIL9_ORYLA</name>
<evidence type="ECO:0000256" key="1">
    <source>
        <dbReference type="ARBA" id="ARBA00022614"/>
    </source>
</evidence>
<evidence type="ECO:0000256" key="4">
    <source>
        <dbReference type="SAM" id="SignalP"/>
    </source>
</evidence>
<dbReference type="Gene3D" id="3.80.10.10">
    <property type="entry name" value="Ribonuclease Inhibitor"/>
    <property type="match status" value="2"/>
</dbReference>
<evidence type="ECO:0000313" key="6">
    <source>
        <dbReference type="Ensembl" id="ENSORLP00020020576.1"/>
    </source>
</evidence>
<dbReference type="SMART" id="SM00082">
    <property type="entry name" value="LRRCT"/>
    <property type="match status" value="1"/>
</dbReference>
<dbReference type="Pfam" id="PF13855">
    <property type="entry name" value="LRR_8"/>
    <property type="match status" value="2"/>
</dbReference>
<dbReference type="InterPro" id="IPR050541">
    <property type="entry name" value="LRR_TM_domain-containing"/>
</dbReference>
<evidence type="ECO:0000313" key="7">
    <source>
        <dbReference type="Proteomes" id="UP000265180"/>
    </source>
</evidence>
<feature type="chain" id="PRO_5018252305" description="LRRCT domain-containing protein" evidence="4">
    <location>
        <begin position="19"/>
        <end position="311"/>
    </location>
</feature>
<dbReference type="InterPro" id="IPR003591">
    <property type="entry name" value="Leu-rich_rpt_typical-subtyp"/>
</dbReference>
<dbReference type="InterPro" id="IPR001611">
    <property type="entry name" value="Leu-rich_rpt"/>
</dbReference>
<reference evidence="6" key="4">
    <citation type="submission" date="2025-09" db="UniProtKB">
        <authorList>
            <consortium name="Ensembl"/>
        </authorList>
    </citation>
    <scope>IDENTIFICATION</scope>
    <source>
        <strain evidence="6">HNI</strain>
    </source>
</reference>
<reference evidence="6" key="3">
    <citation type="submission" date="2025-08" db="UniProtKB">
        <authorList>
            <consortium name="Ensembl"/>
        </authorList>
    </citation>
    <scope>IDENTIFICATION</scope>
    <source>
        <strain evidence="6">HNI</strain>
    </source>
</reference>
<dbReference type="InterPro" id="IPR000483">
    <property type="entry name" value="Cys-rich_flank_reg_C"/>
</dbReference>
<evidence type="ECO:0000256" key="2">
    <source>
        <dbReference type="ARBA" id="ARBA00022729"/>
    </source>
</evidence>
<feature type="domain" description="LRRCT" evidence="5">
    <location>
        <begin position="185"/>
        <end position="235"/>
    </location>
</feature>
<accession>A0A3P9LIL9</accession>
<dbReference type="PANTHER" id="PTHR24369">
    <property type="entry name" value="ANTIGEN BSP, PUTATIVE-RELATED"/>
    <property type="match status" value="1"/>
</dbReference>
<dbReference type="SMART" id="SM00369">
    <property type="entry name" value="LRR_TYP"/>
    <property type="match status" value="7"/>
</dbReference>
<reference key="1">
    <citation type="journal article" date="2007" name="Nature">
        <title>The medaka draft genome and insights into vertebrate genome evolution.</title>
        <authorList>
            <person name="Kasahara M."/>
            <person name="Naruse K."/>
            <person name="Sasaki S."/>
            <person name="Nakatani Y."/>
            <person name="Qu W."/>
            <person name="Ahsan B."/>
            <person name="Yamada T."/>
            <person name="Nagayasu Y."/>
            <person name="Doi K."/>
            <person name="Kasai Y."/>
            <person name="Jindo T."/>
            <person name="Kobayashi D."/>
            <person name="Shimada A."/>
            <person name="Toyoda A."/>
            <person name="Kuroki Y."/>
            <person name="Fujiyama A."/>
            <person name="Sasaki T."/>
            <person name="Shimizu A."/>
            <person name="Asakawa S."/>
            <person name="Shimizu N."/>
            <person name="Hashimoto S."/>
            <person name="Yang J."/>
            <person name="Lee Y."/>
            <person name="Matsushima K."/>
            <person name="Sugano S."/>
            <person name="Sakaizumi M."/>
            <person name="Narita T."/>
            <person name="Ohishi K."/>
            <person name="Haga S."/>
            <person name="Ohta F."/>
            <person name="Nomoto H."/>
            <person name="Nogata K."/>
            <person name="Morishita T."/>
            <person name="Endo T."/>
            <person name="Shin-I T."/>
            <person name="Takeda H."/>
            <person name="Morishita S."/>
            <person name="Kohara Y."/>
        </authorList>
    </citation>
    <scope>NUCLEOTIDE SEQUENCE [LARGE SCALE GENOMIC DNA]</scope>
    <source>
        <strain>Hd-rR</strain>
    </source>
</reference>
<keyword evidence="1" id="KW-0433">Leucine-rich repeat</keyword>
<reference evidence="6 7" key="2">
    <citation type="submission" date="2017-04" db="EMBL/GenBank/DDBJ databases">
        <title>CpG methylation of centromeres and impact of large insertions on vertebrate speciation.</title>
        <authorList>
            <person name="Ichikawa K."/>
            <person name="Yoshimura J."/>
            <person name="Morishita S."/>
        </authorList>
    </citation>
    <scope>NUCLEOTIDE SEQUENCE</scope>
    <source>
        <strain evidence="6 7">HNI</strain>
    </source>
</reference>
<proteinExistence type="predicted"/>
<dbReference type="PANTHER" id="PTHR24369:SF213">
    <property type="entry name" value="INSULIN LIKE GROWTH FACTOR BINDING PROTEIN ACID LABILE SUBUNIT"/>
    <property type="match status" value="1"/>
</dbReference>
<feature type="signal peptide" evidence="4">
    <location>
        <begin position="1"/>
        <end position="18"/>
    </location>
</feature>
<evidence type="ECO:0000259" key="5">
    <source>
        <dbReference type="SMART" id="SM00082"/>
    </source>
</evidence>
<keyword evidence="2 4" id="KW-0732">Signal</keyword>
<dbReference type="Ensembl" id="ENSORLT00020029989.1">
    <property type="protein sequence ID" value="ENSORLP00020020576.1"/>
    <property type="gene ID" value="ENSORLG00020021572.1"/>
</dbReference>
<sequence>RFMFGLMACLGCALLNNSWDRPSFEGLVNLISIEISNNPLSSIPVGVFADVSNLETLILKFNKLSGLQNGLFEGLGKLRDLQLHENKIQVIEDQVFQGLDNLEKLSLAKNNLTSITSLPPNLFPHKNKLTKLYLDNNLLTGLPEGYFVGFPKLKVLTLNKNKLNSLPSVLFGEMPKLTELSLHNNPWHCDCNLKDLHEWIRDNSEKLKPPVVCEHPELLKGQEIRSLRDDQLICPTLPPVTQLIKTTIPTTTVRKVMKLEHKHQPWRTMLLRPVSGREVRPNSRALIATGRFLKKNLQRNGGVWVIVLAPL</sequence>
<dbReference type="SUPFAM" id="SSF52058">
    <property type="entry name" value="L domain-like"/>
    <property type="match status" value="1"/>
</dbReference>